<sequence>MDLLFDGSLSIRERDDFRVAVIAYYVNHLTTEEIAQIRHRCESNEWHQNCQVLWSGLDQQQVQRWANSHGLQTLKAILGPLMDQWHETKHKKQLSTCMKGASAIFAWYISHGDTVTVLSPPPPERFHPSKQTNFQTIEEPILKGIIRGISVPRIEIVHPMVKGAEDFHYQIWPADETHTWIEKFGKEAIPKPHWREVKANFLEKMSQKLPIYGLKPKDLELSAGGTSRSEKVQDQDEGKGEGVKVSLIEPIRG</sequence>
<comment type="caution">
    <text evidence="2">The sequence shown here is derived from an EMBL/GenBank/DDBJ whole genome shotgun (WGS) entry which is preliminary data.</text>
</comment>
<protein>
    <submittedName>
        <fullName evidence="2">Uncharacterized protein</fullName>
    </submittedName>
</protein>
<name>A0A093XBI6_TALMA</name>
<gene>
    <name evidence="2" type="ORF">GQ26_0430540</name>
</gene>
<accession>A0A093XBI6</accession>
<dbReference type="AlphaFoldDB" id="A0A093XBI6"/>
<organism evidence="2">
    <name type="scientific">Talaromyces marneffei PM1</name>
    <dbReference type="NCBI Taxonomy" id="1077442"/>
    <lineage>
        <taxon>Eukaryota</taxon>
        <taxon>Fungi</taxon>
        <taxon>Dikarya</taxon>
        <taxon>Ascomycota</taxon>
        <taxon>Pezizomycotina</taxon>
        <taxon>Eurotiomycetes</taxon>
        <taxon>Eurotiomycetidae</taxon>
        <taxon>Eurotiales</taxon>
        <taxon>Trichocomaceae</taxon>
        <taxon>Talaromyces</taxon>
        <taxon>Talaromyces sect. Talaromyces</taxon>
    </lineage>
</organism>
<feature type="compositionally biased region" description="Basic and acidic residues" evidence="1">
    <location>
        <begin position="228"/>
        <end position="242"/>
    </location>
</feature>
<feature type="region of interest" description="Disordered" evidence="1">
    <location>
        <begin position="220"/>
        <end position="253"/>
    </location>
</feature>
<reference evidence="2" key="2">
    <citation type="journal article" date="2014" name="PLoS Genet.">
        <title>Signature gene expression reveals novel clues to the molecular mechanisms of dimorphic transition in Penicillium marneffei.</title>
        <authorList>
            <person name="Yang E."/>
            <person name="Wang G."/>
            <person name="Cai J."/>
            <person name="Woo P.C."/>
            <person name="Lau S.K."/>
            <person name="Yuen K.-Y."/>
            <person name="Chow W.-N."/>
            <person name="Lin X."/>
        </authorList>
    </citation>
    <scope>NUCLEOTIDE SEQUENCE</scope>
    <source>
        <strain evidence="2">PM1</strain>
    </source>
</reference>
<dbReference type="EMBL" id="JPOX01000043">
    <property type="protein sequence ID" value="KFX42568.1"/>
    <property type="molecule type" value="Genomic_DNA"/>
</dbReference>
<dbReference type="HOGENOM" id="CLU_1099120_0_0_1"/>
<proteinExistence type="predicted"/>
<reference key="1">
    <citation type="journal article" date="2014" name="PLoS Genet.">
        <title>Signature Gene Expression Reveals Novel Clues to the Molecular Mechanisms of Dimorphic Transition in Penicillium marneffei.</title>
        <authorList>
            <person name="Yang E."/>
            <person name="Wang G."/>
            <person name="Cai J."/>
            <person name="Woo P.C."/>
            <person name="Lau S.K."/>
            <person name="Yuen K.-Y."/>
            <person name="Chow W.-N."/>
            <person name="Lin X."/>
        </authorList>
    </citation>
    <scope>NUCLEOTIDE SEQUENCE [LARGE SCALE GENOMIC DNA]</scope>
    <source>
        <strain>PM1</strain>
    </source>
</reference>
<evidence type="ECO:0000256" key="1">
    <source>
        <dbReference type="SAM" id="MobiDB-lite"/>
    </source>
</evidence>
<evidence type="ECO:0000313" key="2">
    <source>
        <dbReference type="EMBL" id="KFX42568.1"/>
    </source>
</evidence>